<proteinExistence type="predicted"/>
<feature type="transmembrane region" description="Helical" evidence="1">
    <location>
        <begin position="12"/>
        <end position="33"/>
    </location>
</feature>
<feature type="transmembrane region" description="Helical" evidence="1">
    <location>
        <begin position="45"/>
        <end position="62"/>
    </location>
</feature>
<evidence type="ECO:0000313" key="3">
    <source>
        <dbReference type="Proteomes" id="UP000074914"/>
    </source>
</evidence>
<accession>A0ABM5ZC11</accession>
<evidence type="ECO:0008006" key="4">
    <source>
        <dbReference type="Google" id="ProtNLM"/>
    </source>
</evidence>
<name>A0ABM5ZC11_9BURK</name>
<evidence type="ECO:0000256" key="1">
    <source>
        <dbReference type="SAM" id="Phobius"/>
    </source>
</evidence>
<keyword evidence="3" id="KW-1185">Reference proteome</keyword>
<keyword evidence="1" id="KW-0472">Membrane</keyword>
<keyword evidence="1" id="KW-0812">Transmembrane</keyword>
<organism evidence="2 3">
    <name type="scientific">Collimonas pratensis</name>
    <dbReference type="NCBI Taxonomy" id="279113"/>
    <lineage>
        <taxon>Bacteria</taxon>
        <taxon>Pseudomonadati</taxon>
        <taxon>Pseudomonadota</taxon>
        <taxon>Betaproteobacteria</taxon>
        <taxon>Burkholderiales</taxon>
        <taxon>Oxalobacteraceae</taxon>
        <taxon>Collimonas</taxon>
    </lineage>
</organism>
<dbReference type="RefSeq" id="WP_062121083.1">
    <property type="nucleotide sequence ID" value="NZ_CP013236.1"/>
</dbReference>
<keyword evidence="1" id="KW-1133">Transmembrane helix</keyword>
<dbReference type="Proteomes" id="UP000074914">
    <property type="component" value="Chromosome"/>
</dbReference>
<reference evidence="2 3" key="1">
    <citation type="submission" date="2015-11" db="EMBL/GenBank/DDBJ databases">
        <title>Exploring the genomic traits of fungus-feeding bacterial genus Collimonas.</title>
        <authorList>
            <person name="Song C."/>
            <person name="Schmidt R."/>
            <person name="de Jager V."/>
            <person name="Krzyzanowska D."/>
            <person name="Jongedijk E."/>
            <person name="Cankar K."/>
            <person name="Beekwilder J."/>
            <person name="van Veen A."/>
            <person name="de Boer W."/>
            <person name="van Veen J.A."/>
            <person name="Garbeva P."/>
        </authorList>
    </citation>
    <scope>NUCLEOTIDE SEQUENCE [LARGE SCALE GENOMIC DNA]</scope>
    <source>
        <strain evidence="2 3">Ter291</strain>
    </source>
</reference>
<dbReference type="EMBL" id="CP013236">
    <property type="protein sequence ID" value="AMP16366.1"/>
    <property type="molecule type" value="Genomic_DNA"/>
</dbReference>
<sequence length="100" mass="11721">MNRKWKFLKIVPLVLLGIAVLGWIVMSLWNWLLPSLFAGVQQIDFLRAIGLLVLCRILFGGFRGRGGWHGGHHRQRWEQMTEEERAKFKDGMRMFRGRGK</sequence>
<gene>
    <name evidence="2" type="ORF">CPter291_4135</name>
</gene>
<evidence type="ECO:0000313" key="2">
    <source>
        <dbReference type="EMBL" id="AMP16366.1"/>
    </source>
</evidence>
<protein>
    <recommendedName>
        <fullName evidence="4">Transmembrane protein</fullName>
    </recommendedName>
</protein>